<evidence type="ECO:0000313" key="5">
    <source>
        <dbReference type="Proteomes" id="UP000298460"/>
    </source>
</evidence>
<reference evidence="4 5" key="1">
    <citation type="submission" date="2019-03" db="EMBL/GenBank/DDBJ databases">
        <title>Draft Genome Sequence of Desulfosporosinus fructosivorans Strain 63.6F, Isolated from Marine Sediment in the Baltic Sea.</title>
        <authorList>
            <person name="Hausmann B."/>
            <person name="Vandieken V."/>
            <person name="Pjevac P."/>
            <person name="Schreck K."/>
            <person name="Herbold C.W."/>
            <person name="Loy A."/>
        </authorList>
    </citation>
    <scope>NUCLEOTIDE SEQUENCE [LARGE SCALE GENOMIC DNA]</scope>
    <source>
        <strain evidence="4 5">63.6F</strain>
    </source>
</reference>
<evidence type="ECO:0000256" key="1">
    <source>
        <dbReference type="ARBA" id="ARBA00023125"/>
    </source>
</evidence>
<keyword evidence="5" id="KW-1185">Reference proteome</keyword>
<accession>A0A4Z0R621</accession>
<dbReference type="PANTHER" id="PTHR30055">
    <property type="entry name" value="HTH-TYPE TRANSCRIPTIONAL REGULATOR RUTR"/>
    <property type="match status" value="1"/>
</dbReference>
<dbReference type="InterPro" id="IPR050109">
    <property type="entry name" value="HTH-type_TetR-like_transc_reg"/>
</dbReference>
<sequence>MKSNQETKPREISLRKTAEERHQDILEAALIVFTRKGYNGSTTAEIARVAGVAEGTIFRHFATKKDLLVAVLKPKVLNGIIDLDKEQKEATPVEFFRFFLRNRLELINENDGFFRFMFAEAQYHSEVREALFKGILEQGIGIVKPWFDMGVARGDFKPLPFIPTMRGFMGMVMFQGMFNHVFEGLSPEETLEEAADQLLELLFHGLLAK</sequence>
<feature type="domain" description="HTH tetR-type" evidence="3">
    <location>
        <begin position="19"/>
        <end position="79"/>
    </location>
</feature>
<keyword evidence="1 2" id="KW-0238">DNA-binding</keyword>
<dbReference type="OrthoDB" id="9780824at2"/>
<protein>
    <submittedName>
        <fullName evidence="4">TetR/AcrR family transcriptional regulator</fullName>
    </submittedName>
</protein>
<organism evidence="4 5">
    <name type="scientific">Desulfosporosinus fructosivorans</name>
    <dbReference type="NCBI Taxonomy" id="2018669"/>
    <lineage>
        <taxon>Bacteria</taxon>
        <taxon>Bacillati</taxon>
        <taxon>Bacillota</taxon>
        <taxon>Clostridia</taxon>
        <taxon>Eubacteriales</taxon>
        <taxon>Desulfitobacteriaceae</taxon>
        <taxon>Desulfosporosinus</taxon>
    </lineage>
</organism>
<dbReference type="InterPro" id="IPR023772">
    <property type="entry name" value="DNA-bd_HTH_TetR-type_CS"/>
</dbReference>
<evidence type="ECO:0000259" key="3">
    <source>
        <dbReference type="PROSITE" id="PS50977"/>
    </source>
</evidence>
<comment type="caution">
    <text evidence="4">The sequence shown here is derived from an EMBL/GenBank/DDBJ whole genome shotgun (WGS) entry which is preliminary data.</text>
</comment>
<dbReference type="Gene3D" id="1.10.357.10">
    <property type="entry name" value="Tetracycline Repressor, domain 2"/>
    <property type="match status" value="1"/>
</dbReference>
<gene>
    <name evidence="4" type="ORF">E4K67_09940</name>
</gene>
<feature type="DNA-binding region" description="H-T-H motif" evidence="2">
    <location>
        <begin position="42"/>
        <end position="61"/>
    </location>
</feature>
<dbReference type="PRINTS" id="PR00455">
    <property type="entry name" value="HTHTETR"/>
</dbReference>
<dbReference type="Proteomes" id="UP000298460">
    <property type="component" value="Unassembled WGS sequence"/>
</dbReference>
<dbReference type="Pfam" id="PF00440">
    <property type="entry name" value="TetR_N"/>
    <property type="match status" value="1"/>
</dbReference>
<dbReference type="SUPFAM" id="SSF48498">
    <property type="entry name" value="Tetracyclin repressor-like, C-terminal domain"/>
    <property type="match status" value="1"/>
</dbReference>
<evidence type="ECO:0000256" key="2">
    <source>
        <dbReference type="PROSITE-ProRule" id="PRU00335"/>
    </source>
</evidence>
<dbReference type="PANTHER" id="PTHR30055:SF226">
    <property type="entry name" value="HTH-TYPE TRANSCRIPTIONAL REGULATOR PKSA"/>
    <property type="match status" value="1"/>
</dbReference>
<evidence type="ECO:0000313" key="4">
    <source>
        <dbReference type="EMBL" id="TGE38278.1"/>
    </source>
</evidence>
<dbReference type="SUPFAM" id="SSF46689">
    <property type="entry name" value="Homeodomain-like"/>
    <property type="match status" value="1"/>
</dbReference>
<dbReference type="PROSITE" id="PS50977">
    <property type="entry name" value="HTH_TETR_2"/>
    <property type="match status" value="1"/>
</dbReference>
<dbReference type="Gene3D" id="1.10.10.60">
    <property type="entry name" value="Homeodomain-like"/>
    <property type="match status" value="1"/>
</dbReference>
<proteinExistence type="predicted"/>
<dbReference type="PROSITE" id="PS01081">
    <property type="entry name" value="HTH_TETR_1"/>
    <property type="match status" value="1"/>
</dbReference>
<dbReference type="AlphaFoldDB" id="A0A4Z0R621"/>
<dbReference type="EMBL" id="SPQQ01000003">
    <property type="protein sequence ID" value="TGE38278.1"/>
    <property type="molecule type" value="Genomic_DNA"/>
</dbReference>
<dbReference type="RefSeq" id="WP_135546253.1">
    <property type="nucleotide sequence ID" value="NZ_SPQQ01000003.1"/>
</dbReference>
<dbReference type="InterPro" id="IPR009057">
    <property type="entry name" value="Homeodomain-like_sf"/>
</dbReference>
<dbReference type="GO" id="GO:0000976">
    <property type="term" value="F:transcription cis-regulatory region binding"/>
    <property type="evidence" value="ECO:0007669"/>
    <property type="project" value="TreeGrafter"/>
</dbReference>
<dbReference type="GO" id="GO:0003700">
    <property type="term" value="F:DNA-binding transcription factor activity"/>
    <property type="evidence" value="ECO:0007669"/>
    <property type="project" value="TreeGrafter"/>
</dbReference>
<name>A0A4Z0R621_9FIRM</name>
<dbReference type="InterPro" id="IPR001647">
    <property type="entry name" value="HTH_TetR"/>
</dbReference>
<dbReference type="InterPro" id="IPR036271">
    <property type="entry name" value="Tet_transcr_reg_TetR-rel_C_sf"/>
</dbReference>